<accession>K7A1C6</accession>
<evidence type="ECO:0000313" key="2">
    <source>
        <dbReference type="Proteomes" id="UP000006322"/>
    </source>
</evidence>
<protein>
    <submittedName>
        <fullName evidence="1">Uncharacterized protein</fullName>
    </submittedName>
</protein>
<evidence type="ECO:0000313" key="1">
    <source>
        <dbReference type="EMBL" id="GAC34748.1"/>
    </source>
</evidence>
<name>K7A1C6_9ALTE</name>
<organism evidence="1 2">
    <name type="scientific">Paraglaciecola polaris LMG 21857</name>
    <dbReference type="NCBI Taxonomy" id="1129793"/>
    <lineage>
        <taxon>Bacteria</taxon>
        <taxon>Pseudomonadati</taxon>
        <taxon>Pseudomonadota</taxon>
        <taxon>Gammaproteobacteria</taxon>
        <taxon>Alteromonadales</taxon>
        <taxon>Alteromonadaceae</taxon>
        <taxon>Paraglaciecola</taxon>
    </lineage>
</organism>
<gene>
    <name evidence="1" type="ORF">GPLA_3868</name>
</gene>
<comment type="caution">
    <text evidence="1">The sequence shown here is derived from an EMBL/GenBank/DDBJ whole genome shotgun (WGS) entry which is preliminary data.</text>
</comment>
<dbReference type="AlphaFoldDB" id="K7A1C6"/>
<dbReference type="Proteomes" id="UP000006322">
    <property type="component" value="Unassembled WGS sequence"/>
</dbReference>
<sequence>MPGSQSHGEITTSNAGKIDALQAQQEVLADEASALLQKLVAQLYVLLEEMGHSRNVIDTLQQRI</sequence>
<keyword evidence="2" id="KW-1185">Reference proteome</keyword>
<reference evidence="2" key="1">
    <citation type="journal article" date="2014" name="Environ. Microbiol.">
        <title>Comparative genomics of the marine bacterial genus Glaciecola reveals the high degree of genomic diversity and genomic characteristic for cold adaptation.</title>
        <authorList>
            <person name="Qin Q.L."/>
            <person name="Xie B.B."/>
            <person name="Yu Y."/>
            <person name="Shu Y.L."/>
            <person name="Rong J.C."/>
            <person name="Zhang Y.J."/>
            <person name="Zhao D.L."/>
            <person name="Chen X.L."/>
            <person name="Zhang X.Y."/>
            <person name="Chen B."/>
            <person name="Zhou B.C."/>
            <person name="Zhang Y.Z."/>
        </authorList>
    </citation>
    <scope>NUCLEOTIDE SEQUENCE [LARGE SCALE GENOMIC DNA]</scope>
    <source>
        <strain evidence="2">LMG 21857</strain>
    </source>
</reference>
<dbReference type="EMBL" id="BAER01000115">
    <property type="protein sequence ID" value="GAC34748.1"/>
    <property type="molecule type" value="Genomic_DNA"/>
</dbReference>
<proteinExistence type="predicted"/>
<dbReference type="STRING" id="1129793.GPLA_3868"/>